<dbReference type="InterPro" id="IPR018247">
    <property type="entry name" value="EF_Hand_1_Ca_BS"/>
</dbReference>
<dbReference type="EMBL" id="CAMXCT030003098">
    <property type="protein sequence ID" value="CAL4789701.1"/>
    <property type="molecule type" value="Genomic_DNA"/>
</dbReference>
<comment type="caution">
    <text evidence="3">The sequence shown here is derived from an EMBL/GenBank/DDBJ whole genome shotgun (WGS) entry which is preliminary data.</text>
</comment>
<dbReference type="Proteomes" id="UP001152797">
    <property type="component" value="Unassembled WGS sequence"/>
</dbReference>
<dbReference type="SUPFAM" id="SSF47473">
    <property type="entry name" value="EF-hand"/>
    <property type="match status" value="1"/>
</dbReference>
<dbReference type="PROSITE" id="PS50222">
    <property type="entry name" value="EF_HAND_2"/>
    <property type="match status" value="1"/>
</dbReference>
<dbReference type="InterPro" id="IPR002048">
    <property type="entry name" value="EF_hand_dom"/>
</dbReference>
<dbReference type="OrthoDB" id="442551at2759"/>
<dbReference type="EMBL" id="CAMXCT020003098">
    <property type="protein sequence ID" value="CAL1155764.1"/>
    <property type="molecule type" value="Genomic_DNA"/>
</dbReference>
<dbReference type="PROSITE" id="PS00018">
    <property type="entry name" value="EF_HAND_1"/>
    <property type="match status" value="1"/>
</dbReference>
<keyword evidence="6" id="KW-1185">Reference proteome</keyword>
<evidence type="ECO:0000259" key="2">
    <source>
        <dbReference type="PROSITE" id="PS50222"/>
    </source>
</evidence>
<organism evidence="3">
    <name type="scientific">Cladocopium goreaui</name>
    <dbReference type="NCBI Taxonomy" id="2562237"/>
    <lineage>
        <taxon>Eukaryota</taxon>
        <taxon>Sar</taxon>
        <taxon>Alveolata</taxon>
        <taxon>Dinophyceae</taxon>
        <taxon>Suessiales</taxon>
        <taxon>Symbiodiniaceae</taxon>
        <taxon>Cladocopium</taxon>
    </lineage>
</organism>
<dbReference type="GO" id="GO:0005509">
    <property type="term" value="F:calcium ion binding"/>
    <property type="evidence" value="ECO:0007669"/>
    <property type="project" value="InterPro"/>
</dbReference>
<evidence type="ECO:0000313" key="3">
    <source>
        <dbReference type="EMBL" id="CAI4002389.1"/>
    </source>
</evidence>
<dbReference type="EMBL" id="CAMXCT010003098">
    <property type="protein sequence ID" value="CAI4002389.1"/>
    <property type="molecule type" value="Genomic_DNA"/>
</dbReference>
<accession>A0A9P1D206</accession>
<evidence type="ECO:0000313" key="5">
    <source>
        <dbReference type="EMBL" id="CAL4789701.1"/>
    </source>
</evidence>
<evidence type="ECO:0000313" key="6">
    <source>
        <dbReference type="Proteomes" id="UP001152797"/>
    </source>
</evidence>
<sequence>MLNQHIRTPAVRIYFESLGLDVTDAWSFFKLLDSDGGGAVEVEEFLLGCLRLRGHARAMDIAKLTYDQTWLIKSQGKFQQFVEEELQGLNNKVTALTQIFGEKD</sequence>
<gene>
    <name evidence="3" type="ORF">C1SCF055_LOCUS28348</name>
</gene>
<protein>
    <submittedName>
        <fullName evidence="5">Voltage-dependent T-type calcium channel subunit alpha-1I</fullName>
    </submittedName>
</protein>
<feature type="domain" description="EF-hand" evidence="2">
    <location>
        <begin position="20"/>
        <end position="55"/>
    </location>
</feature>
<keyword evidence="1" id="KW-0106">Calcium</keyword>
<evidence type="ECO:0000313" key="4">
    <source>
        <dbReference type="EMBL" id="CAL1155764.1"/>
    </source>
</evidence>
<evidence type="ECO:0000256" key="1">
    <source>
        <dbReference type="ARBA" id="ARBA00022837"/>
    </source>
</evidence>
<dbReference type="AlphaFoldDB" id="A0A9P1D206"/>
<dbReference type="InterPro" id="IPR011992">
    <property type="entry name" value="EF-hand-dom_pair"/>
</dbReference>
<proteinExistence type="predicted"/>
<reference evidence="4" key="2">
    <citation type="submission" date="2024-04" db="EMBL/GenBank/DDBJ databases">
        <authorList>
            <person name="Chen Y."/>
            <person name="Shah S."/>
            <person name="Dougan E. K."/>
            <person name="Thang M."/>
            <person name="Chan C."/>
        </authorList>
    </citation>
    <scope>NUCLEOTIDE SEQUENCE [LARGE SCALE GENOMIC DNA]</scope>
</reference>
<name>A0A9P1D206_9DINO</name>
<reference evidence="3" key="1">
    <citation type="submission" date="2022-10" db="EMBL/GenBank/DDBJ databases">
        <authorList>
            <person name="Chen Y."/>
            <person name="Dougan E. K."/>
            <person name="Chan C."/>
            <person name="Rhodes N."/>
            <person name="Thang M."/>
        </authorList>
    </citation>
    <scope>NUCLEOTIDE SEQUENCE</scope>
</reference>